<dbReference type="RefSeq" id="WP_052002501.1">
    <property type="nucleotide sequence ID" value="NZ_BAUT01000155.1"/>
</dbReference>
<dbReference type="Pfam" id="PF01609">
    <property type="entry name" value="DDE_Tnp_1"/>
    <property type="match status" value="1"/>
</dbReference>
<evidence type="ECO:0000259" key="6">
    <source>
        <dbReference type="Pfam" id="PF01609"/>
    </source>
</evidence>
<evidence type="ECO:0000313" key="7">
    <source>
        <dbReference type="EMBL" id="GAE28651.1"/>
    </source>
</evidence>
<evidence type="ECO:0000313" key="8">
    <source>
        <dbReference type="Proteomes" id="UP000018890"/>
    </source>
</evidence>
<dbReference type="GO" id="GO:0003677">
    <property type="term" value="F:DNA binding"/>
    <property type="evidence" value="ECO:0007669"/>
    <property type="project" value="UniProtKB-KW"/>
</dbReference>
<comment type="similarity">
    <text evidence="1">Belongs to the transposase 11 family.</text>
</comment>
<proteinExistence type="inferred from homology"/>
<dbReference type="NCBIfam" id="NF033592">
    <property type="entry name" value="transpos_IS4_1"/>
    <property type="match status" value="1"/>
</dbReference>
<comment type="caution">
    <text evidence="7">The sequence shown here is derived from an EMBL/GenBank/DDBJ whole genome shotgun (WGS) entry which is preliminary data.</text>
</comment>
<sequence>MGMKKTFLGAVEVTERLLNDVIFMCESRTKPTYFTRQGNNKLDFKSIILFSLFFVKRSIQLELDAFFHLLHPSDVSITKQGYSEARRKISPTAFIKLTNSVVQWFYDDSSFKTFHGYRLCAIDGSVFELSNTEPLRNYFGFSQNQRTVTYARSRVSCIYDIENDLILTSKMAPYTSSERDVAMEMIEELNELNLQNNLILFDRGYPSRRFIAFLEEAGIKYVIRASKGAMKEITGATKADQMIEITEDKKSFTARVLRFQLDSGEEEILVTNVMDKSLDLDDFKVLYFKRWGIEVKYNELKNKLQIENFTGSTPIAVEQDFYASIYLINMVSLLKKEADEVIDQQEKGKERKYKYKVNTNILIGKLKDSMILLLLEKRSDVRRAMFHSMMKEMIKNKTPIRPGRHHPRNRTLKSNKFAQSQKRCL</sequence>
<evidence type="ECO:0000256" key="5">
    <source>
        <dbReference type="SAM" id="MobiDB-lite"/>
    </source>
</evidence>
<feature type="compositionally biased region" description="Polar residues" evidence="5">
    <location>
        <begin position="414"/>
        <end position="425"/>
    </location>
</feature>
<name>W4Q9B2_9BACI</name>
<keyword evidence="3" id="KW-0238">DNA-binding</keyword>
<dbReference type="PANTHER" id="PTHR33258">
    <property type="entry name" value="TRANSPOSASE INSL FOR INSERTION SEQUENCE ELEMENT IS186A-RELATED"/>
    <property type="match status" value="1"/>
</dbReference>
<feature type="compositionally biased region" description="Basic residues" evidence="5">
    <location>
        <begin position="402"/>
        <end position="413"/>
    </location>
</feature>
<accession>W4Q9B2</accession>
<dbReference type="GO" id="GO:0004803">
    <property type="term" value="F:transposase activity"/>
    <property type="evidence" value="ECO:0007669"/>
    <property type="project" value="InterPro"/>
</dbReference>
<dbReference type="STRING" id="1236970.JCM9140_4907"/>
<dbReference type="PANTHER" id="PTHR33258:SF1">
    <property type="entry name" value="TRANSPOSASE INSL FOR INSERTION SEQUENCE ELEMENT IS186A-RELATED"/>
    <property type="match status" value="1"/>
</dbReference>
<dbReference type="Proteomes" id="UP000018890">
    <property type="component" value="Unassembled WGS sequence"/>
</dbReference>
<dbReference type="AlphaFoldDB" id="W4Q9B2"/>
<evidence type="ECO:0000256" key="1">
    <source>
        <dbReference type="ARBA" id="ARBA00010075"/>
    </source>
</evidence>
<keyword evidence="4" id="KW-0233">DNA recombination</keyword>
<dbReference type="InterPro" id="IPR002559">
    <property type="entry name" value="Transposase_11"/>
</dbReference>
<keyword evidence="8" id="KW-1185">Reference proteome</keyword>
<dbReference type="InterPro" id="IPR012337">
    <property type="entry name" value="RNaseH-like_sf"/>
</dbReference>
<protein>
    <submittedName>
        <fullName evidence="7">Mobile element protein</fullName>
    </submittedName>
</protein>
<keyword evidence="2" id="KW-0815">Transposition</keyword>
<dbReference type="OrthoDB" id="9794050at2"/>
<organism evidence="7 8">
    <name type="scientific">Halalkalibacter wakoensis JCM 9140</name>
    <dbReference type="NCBI Taxonomy" id="1236970"/>
    <lineage>
        <taxon>Bacteria</taxon>
        <taxon>Bacillati</taxon>
        <taxon>Bacillota</taxon>
        <taxon>Bacilli</taxon>
        <taxon>Bacillales</taxon>
        <taxon>Bacillaceae</taxon>
        <taxon>Halalkalibacter</taxon>
    </lineage>
</organism>
<feature type="domain" description="Transposase IS4-like" evidence="6">
    <location>
        <begin position="116"/>
        <end position="329"/>
    </location>
</feature>
<reference evidence="7" key="1">
    <citation type="journal article" date="2014" name="Genome Announc.">
        <title>Draft Genome Sequences of Three Alkaliphilic Bacillus Strains, Bacillus wakoensis JCM 9140T, Bacillus akibai JCM 9157T, and Bacillus hemicellulosilyticus JCM 9152T.</title>
        <authorList>
            <person name="Yuki M."/>
            <person name="Oshima K."/>
            <person name="Suda W."/>
            <person name="Oshida Y."/>
            <person name="Kitamura K."/>
            <person name="Iida T."/>
            <person name="Hattori M."/>
            <person name="Ohkuma M."/>
        </authorList>
    </citation>
    <scope>NUCLEOTIDE SEQUENCE [LARGE SCALE GENOMIC DNA]</scope>
    <source>
        <strain evidence="7">JCM 9140</strain>
    </source>
</reference>
<evidence type="ECO:0000256" key="2">
    <source>
        <dbReference type="ARBA" id="ARBA00022578"/>
    </source>
</evidence>
<feature type="region of interest" description="Disordered" evidence="5">
    <location>
        <begin position="398"/>
        <end position="425"/>
    </location>
</feature>
<gene>
    <name evidence="7" type="ORF">JCM9140_4907</name>
</gene>
<dbReference type="GO" id="GO:0006313">
    <property type="term" value="P:DNA transposition"/>
    <property type="evidence" value="ECO:0007669"/>
    <property type="project" value="InterPro"/>
</dbReference>
<evidence type="ECO:0000256" key="3">
    <source>
        <dbReference type="ARBA" id="ARBA00023125"/>
    </source>
</evidence>
<dbReference type="SUPFAM" id="SSF53098">
    <property type="entry name" value="Ribonuclease H-like"/>
    <property type="match status" value="1"/>
</dbReference>
<dbReference type="EMBL" id="BAUT01000155">
    <property type="protein sequence ID" value="GAE28651.1"/>
    <property type="molecule type" value="Genomic_DNA"/>
</dbReference>
<dbReference type="InterPro" id="IPR047952">
    <property type="entry name" value="Transpos_IS4"/>
</dbReference>
<evidence type="ECO:0000256" key="4">
    <source>
        <dbReference type="ARBA" id="ARBA00023172"/>
    </source>
</evidence>